<evidence type="ECO:0000256" key="1">
    <source>
        <dbReference type="SAM" id="Phobius"/>
    </source>
</evidence>
<protein>
    <submittedName>
        <fullName evidence="2">Uncharacterized protein</fullName>
    </submittedName>
</protein>
<dbReference type="EMBL" id="GBRH01256820">
    <property type="protein sequence ID" value="JAD41075.1"/>
    <property type="molecule type" value="Transcribed_RNA"/>
</dbReference>
<reference evidence="2" key="2">
    <citation type="journal article" date="2015" name="Data Brief">
        <title>Shoot transcriptome of the giant reed, Arundo donax.</title>
        <authorList>
            <person name="Barrero R.A."/>
            <person name="Guerrero F.D."/>
            <person name="Moolhuijzen P."/>
            <person name="Goolsby J.A."/>
            <person name="Tidwell J."/>
            <person name="Bellgard S.E."/>
            <person name="Bellgard M.I."/>
        </authorList>
    </citation>
    <scope>NUCLEOTIDE SEQUENCE</scope>
    <source>
        <tissue evidence="2">Shoot tissue taken approximately 20 cm above the soil surface</tissue>
    </source>
</reference>
<keyword evidence="1" id="KW-0812">Transmembrane</keyword>
<organism evidence="2">
    <name type="scientific">Arundo donax</name>
    <name type="common">Giant reed</name>
    <name type="synonym">Donax arundinaceus</name>
    <dbReference type="NCBI Taxonomy" id="35708"/>
    <lineage>
        <taxon>Eukaryota</taxon>
        <taxon>Viridiplantae</taxon>
        <taxon>Streptophyta</taxon>
        <taxon>Embryophyta</taxon>
        <taxon>Tracheophyta</taxon>
        <taxon>Spermatophyta</taxon>
        <taxon>Magnoliopsida</taxon>
        <taxon>Liliopsida</taxon>
        <taxon>Poales</taxon>
        <taxon>Poaceae</taxon>
        <taxon>PACMAD clade</taxon>
        <taxon>Arundinoideae</taxon>
        <taxon>Arundineae</taxon>
        <taxon>Arundo</taxon>
    </lineage>
</organism>
<sequence>MIRLQKLSCHTFYINQRLKGVNMYTLLFHVMLQEFFVASR</sequence>
<feature type="transmembrane region" description="Helical" evidence="1">
    <location>
        <begin position="21"/>
        <end position="38"/>
    </location>
</feature>
<proteinExistence type="predicted"/>
<keyword evidence="1" id="KW-1133">Transmembrane helix</keyword>
<reference evidence="2" key="1">
    <citation type="submission" date="2014-09" db="EMBL/GenBank/DDBJ databases">
        <authorList>
            <person name="Magalhaes I.L.F."/>
            <person name="Oliveira U."/>
            <person name="Santos F.R."/>
            <person name="Vidigal T.H.D.A."/>
            <person name="Brescovit A.D."/>
            <person name="Santos A.J."/>
        </authorList>
    </citation>
    <scope>NUCLEOTIDE SEQUENCE</scope>
    <source>
        <tissue evidence="2">Shoot tissue taken approximately 20 cm above the soil surface</tissue>
    </source>
</reference>
<accession>A0A0A8ZWE7</accession>
<name>A0A0A8ZWE7_ARUDO</name>
<evidence type="ECO:0000313" key="2">
    <source>
        <dbReference type="EMBL" id="JAD41075.1"/>
    </source>
</evidence>
<dbReference type="AlphaFoldDB" id="A0A0A8ZWE7"/>
<keyword evidence="1" id="KW-0472">Membrane</keyword>